<keyword evidence="3" id="KW-0804">Transcription</keyword>
<proteinExistence type="predicted"/>
<reference evidence="5 6" key="1">
    <citation type="submission" date="2016-11" db="EMBL/GenBank/DDBJ databases">
        <authorList>
            <person name="Jaros S."/>
            <person name="Januszkiewicz K."/>
            <person name="Wedrychowicz H."/>
        </authorList>
    </citation>
    <scope>NUCLEOTIDE SEQUENCE [LARGE SCALE GENOMIC DNA]</scope>
    <source>
        <strain evidence="5 6">DSM 21864</strain>
    </source>
</reference>
<dbReference type="PANTHER" id="PTHR47504">
    <property type="entry name" value="RIGHT ORIGIN-BINDING PROTEIN"/>
    <property type="match status" value="1"/>
</dbReference>
<dbReference type="SMART" id="SM00342">
    <property type="entry name" value="HTH_ARAC"/>
    <property type="match status" value="1"/>
</dbReference>
<evidence type="ECO:0000256" key="2">
    <source>
        <dbReference type="ARBA" id="ARBA00023125"/>
    </source>
</evidence>
<dbReference type="RefSeq" id="WP_073005998.1">
    <property type="nucleotide sequence ID" value="NZ_FQZO01000002.1"/>
</dbReference>
<dbReference type="SUPFAM" id="SSF55136">
    <property type="entry name" value="Probable bacterial effector-binding domain"/>
    <property type="match status" value="1"/>
</dbReference>
<dbReference type="InterPro" id="IPR018062">
    <property type="entry name" value="HTH_AraC-typ_CS"/>
</dbReference>
<dbReference type="PROSITE" id="PS01124">
    <property type="entry name" value="HTH_ARAC_FAMILY_2"/>
    <property type="match status" value="1"/>
</dbReference>
<evidence type="ECO:0000259" key="4">
    <source>
        <dbReference type="PROSITE" id="PS01124"/>
    </source>
</evidence>
<dbReference type="InterPro" id="IPR010499">
    <property type="entry name" value="AraC_E-bd"/>
</dbReference>
<sequence length="290" mass="33469">MDKSYIIGKAIIFIENNLYNSIVVSEVSDAVSYSYYHFHRYFQAVMGETVGSYIRSRRLTQAALELITTDKNIMDIAVSLRFESHEAFTRAFKTRYKMTPKQYRMNGVNVLIGNKKAYIEEDFRYLGNITLVPEIVSISQICVIGMRFETTVMDNKSVVIWEQFNKKLMNLDAVYSNSCRYEIFEVGDSCSLNAFNDESYCSVFIGIEVPDGFANPSGMQRKILCSGKYARFTHTGTVATLPQTYRYIWGTWFPKSNFEISGYDDFECYTERFLGADNEDSQIDIYFPII</sequence>
<dbReference type="Pfam" id="PF12833">
    <property type="entry name" value="HTH_18"/>
    <property type="match status" value="1"/>
</dbReference>
<accession>A0A1M6FL37</accession>
<evidence type="ECO:0000256" key="1">
    <source>
        <dbReference type="ARBA" id="ARBA00023015"/>
    </source>
</evidence>
<protein>
    <submittedName>
        <fullName evidence="5">Transcriptional regulator, AraC family</fullName>
    </submittedName>
</protein>
<dbReference type="InterPro" id="IPR011256">
    <property type="entry name" value="Reg_factor_effector_dom_sf"/>
</dbReference>
<dbReference type="Gene3D" id="3.20.80.10">
    <property type="entry name" value="Regulatory factor, effector binding domain"/>
    <property type="match status" value="1"/>
</dbReference>
<organism evidence="5 6">
    <name type="scientific">Clostridium amylolyticum</name>
    <dbReference type="NCBI Taxonomy" id="1121298"/>
    <lineage>
        <taxon>Bacteria</taxon>
        <taxon>Bacillati</taxon>
        <taxon>Bacillota</taxon>
        <taxon>Clostridia</taxon>
        <taxon>Eubacteriales</taxon>
        <taxon>Clostridiaceae</taxon>
        <taxon>Clostridium</taxon>
    </lineage>
</organism>
<dbReference type="InterPro" id="IPR009057">
    <property type="entry name" value="Homeodomain-like_sf"/>
</dbReference>
<dbReference type="SUPFAM" id="SSF46689">
    <property type="entry name" value="Homeodomain-like"/>
    <property type="match status" value="2"/>
</dbReference>
<evidence type="ECO:0000256" key="3">
    <source>
        <dbReference type="ARBA" id="ARBA00023163"/>
    </source>
</evidence>
<dbReference type="Proteomes" id="UP000184080">
    <property type="component" value="Unassembled WGS sequence"/>
</dbReference>
<name>A0A1M6FL37_9CLOT</name>
<dbReference type="GO" id="GO:0043565">
    <property type="term" value="F:sequence-specific DNA binding"/>
    <property type="evidence" value="ECO:0007669"/>
    <property type="project" value="InterPro"/>
</dbReference>
<dbReference type="Pfam" id="PF14526">
    <property type="entry name" value="Cass2"/>
    <property type="match status" value="1"/>
</dbReference>
<dbReference type="InterPro" id="IPR029441">
    <property type="entry name" value="Cass2"/>
</dbReference>
<keyword evidence="2" id="KW-0238">DNA-binding</keyword>
<dbReference type="InterPro" id="IPR050959">
    <property type="entry name" value="MarA-like"/>
</dbReference>
<dbReference type="GO" id="GO:0003700">
    <property type="term" value="F:DNA-binding transcription factor activity"/>
    <property type="evidence" value="ECO:0007669"/>
    <property type="project" value="InterPro"/>
</dbReference>
<dbReference type="SMART" id="SM00871">
    <property type="entry name" value="AraC_E_bind"/>
    <property type="match status" value="1"/>
</dbReference>
<dbReference type="STRING" id="1121298.SAMN05444401_1985"/>
<gene>
    <name evidence="5" type="ORF">SAMN05444401_1985</name>
</gene>
<evidence type="ECO:0000313" key="5">
    <source>
        <dbReference type="EMBL" id="SHI98359.1"/>
    </source>
</evidence>
<dbReference type="PROSITE" id="PS00041">
    <property type="entry name" value="HTH_ARAC_FAMILY_1"/>
    <property type="match status" value="1"/>
</dbReference>
<dbReference type="OrthoDB" id="45544at2"/>
<dbReference type="InterPro" id="IPR018060">
    <property type="entry name" value="HTH_AraC"/>
</dbReference>
<feature type="domain" description="HTH araC/xylS-type" evidence="4">
    <location>
        <begin position="8"/>
        <end position="106"/>
    </location>
</feature>
<keyword evidence="1" id="KW-0805">Transcription regulation</keyword>
<dbReference type="AlphaFoldDB" id="A0A1M6FL37"/>
<evidence type="ECO:0000313" key="6">
    <source>
        <dbReference type="Proteomes" id="UP000184080"/>
    </source>
</evidence>
<dbReference type="EMBL" id="FQZO01000002">
    <property type="protein sequence ID" value="SHI98359.1"/>
    <property type="molecule type" value="Genomic_DNA"/>
</dbReference>
<dbReference type="Gene3D" id="1.10.10.60">
    <property type="entry name" value="Homeodomain-like"/>
    <property type="match status" value="2"/>
</dbReference>
<dbReference type="PANTHER" id="PTHR47504:SF5">
    <property type="entry name" value="RIGHT ORIGIN-BINDING PROTEIN"/>
    <property type="match status" value="1"/>
</dbReference>
<keyword evidence="6" id="KW-1185">Reference proteome</keyword>